<dbReference type="PANTHER" id="PTHR40036">
    <property type="entry name" value="MACROCIN O-METHYLTRANSFERASE"/>
    <property type="match status" value="1"/>
</dbReference>
<reference evidence="1 2" key="1">
    <citation type="submission" date="2013-09" db="EMBL/GenBank/DDBJ databases">
        <title>Genome sequencing of Phaeobacter antarcticus sp. nov. SM1211.</title>
        <authorList>
            <person name="Zhang X.-Y."/>
            <person name="Liu C."/>
            <person name="Chen X.-L."/>
            <person name="Xie B.-B."/>
            <person name="Qin Q.-L."/>
            <person name="Rong J.-C."/>
            <person name="Zhang Y.-Z."/>
        </authorList>
    </citation>
    <scope>NUCLEOTIDE SEQUENCE [LARGE SCALE GENOMIC DNA]</scope>
    <source>
        <strain evidence="1 2">SM1211</strain>
    </source>
</reference>
<evidence type="ECO:0008006" key="3">
    <source>
        <dbReference type="Google" id="ProtNLM"/>
    </source>
</evidence>
<name>A0A2G8RKW3_9RHOB</name>
<comment type="caution">
    <text evidence="1">The sequence shown here is derived from an EMBL/GenBank/DDBJ whole genome shotgun (WGS) entry which is preliminary data.</text>
</comment>
<dbReference type="InterPro" id="IPR029063">
    <property type="entry name" value="SAM-dependent_MTases_sf"/>
</dbReference>
<dbReference type="InterPro" id="IPR008884">
    <property type="entry name" value="TylF_MeTrfase"/>
</dbReference>
<evidence type="ECO:0000313" key="1">
    <source>
        <dbReference type="EMBL" id="PIL22215.1"/>
    </source>
</evidence>
<dbReference type="SUPFAM" id="SSF53335">
    <property type="entry name" value="S-adenosyl-L-methionine-dependent methyltransferases"/>
    <property type="match status" value="1"/>
</dbReference>
<protein>
    <recommendedName>
        <fullName evidence="3">Macrocin-O-methyltransferase</fullName>
    </recommendedName>
</protein>
<dbReference type="AlphaFoldDB" id="A0A2G8RKW3"/>
<evidence type="ECO:0000313" key="2">
    <source>
        <dbReference type="Proteomes" id="UP000231259"/>
    </source>
</evidence>
<dbReference type="Gene3D" id="3.40.50.150">
    <property type="entry name" value="Vaccinia Virus protein VP39"/>
    <property type="match status" value="1"/>
</dbReference>
<dbReference type="PANTHER" id="PTHR40036:SF1">
    <property type="entry name" value="MACROCIN O-METHYLTRANSFERASE"/>
    <property type="match status" value="1"/>
</dbReference>
<sequence length="481" mass="54636">MALARCPSIAIDPDFEIRFPLRSPTRLYRQTSDEFFSNENLKELLGATVDLAFVDGMHKAEFALRDILNLETYASRSSVVVVDDVLPEKIEWTTRERHTTAWTGDVYKVIRFLREHRPDLDISVYDIEMKGMALITGFNPGDRTVQKHLARHEVDLAGDRYAYSEIEDLRLAIAPEPADALVDYLADLRTRRRTMRVVPKQDAQTGALYLDLLKRSLLNEIYLDDELRLLYLRDCLAGQDSFDYAVLHNIREARLENLEDLKASRRIGRFPDRNIHRSGFSHTMMGRQRLDSLHACLDAVSAGDVPGDLMECGVWRGGGCILMAGWLRVHGDNQRKLLVADSFEGLPKPTHTQDGKLDLTKEKFPELAVSKEAVRENFAVYGLLDDHKQVFLKGWFRDTLTNAPTLQIALLRLDGDLYESTMDTLQALYDRVSPGGIVIVDDYGALPMCRQAVEDFFAFRGEAVPPLTHVDWTGAFFVKPC</sequence>
<organism evidence="1 2">
    <name type="scientific">Puniceibacterium antarcticum</name>
    <dbReference type="NCBI Taxonomy" id="1206336"/>
    <lineage>
        <taxon>Bacteria</taxon>
        <taxon>Pseudomonadati</taxon>
        <taxon>Pseudomonadota</taxon>
        <taxon>Alphaproteobacteria</taxon>
        <taxon>Rhodobacterales</taxon>
        <taxon>Paracoccaceae</taxon>
        <taxon>Puniceibacterium</taxon>
    </lineage>
</organism>
<dbReference type="Proteomes" id="UP000231259">
    <property type="component" value="Unassembled WGS sequence"/>
</dbReference>
<keyword evidence="2" id="KW-1185">Reference proteome</keyword>
<gene>
    <name evidence="1" type="ORF">P775_00380</name>
</gene>
<dbReference type="EMBL" id="AWWI01000010">
    <property type="protein sequence ID" value="PIL22215.1"/>
    <property type="molecule type" value="Genomic_DNA"/>
</dbReference>
<proteinExistence type="predicted"/>
<dbReference type="Pfam" id="PF13578">
    <property type="entry name" value="Methyltransf_24"/>
    <property type="match status" value="1"/>
</dbReference>
<dbReference type="Pfam" id="PF05711">
    <property type="entry name" value="TylF"/>
    <property type="match status" value="1"/>
</dbReference>
<accession>A0A2G8RKW3</accession>